<feature type="transmembrane region" description="Helical" evidence="6">
    <location>
        <begin position="39"/>
        <end position="61"/>
    </location>
</feature>
<comment type="subcellular location">
    <subcellularLocation>
        <location evidence="1">Membrane</location>
        <topology evidence="1">Multi-pass membrane protein</topology>
    </subcellularLocation>
</comment>
<evidence type="ECO:0000256" key="6">
    <source>
        <dbReference type="SAM" id="Phobius"/>
    </source>
</evidence>
<keyword evidence="2 6" id="KW-0812">Transmembrane</keyword>
<organism evidence="8 9">
    <name type="scientific">Diaporthe vaccinii</name>
    <dbReference type="NCBI Taxonomy" id="105482"/>
    <lineage>
        <taxon>Eukaryota</taxon>
        <taxon>Fungi</taxon>
        <taxon>Dikarya</taxon>
        <taxon>Ascomycota</taxon>
        <taxon>Pezizomycotina</taxon>
        <taxon>Sordariomycetes</taxon>
        <taxon>Sordariomycetidae</taxon>
        <taxon>Diaporthales</taxon>
        <taxon>Diaporthaceae</taxon>
        <taxon>Diaporthe</taxon>
        <taxon>Diaporthe eres species complex</taxon>
    </lineage>
</organism>
<dbReference type="InterPro" id="IPR052337">
    <property type="entry name" value="SAT4-like"/>
</dbReference>
<proteinExistence type="inferred from homology"/>
<dbReference type="PANTHER" id="PTHR33048">
    <property type="entry name" value="PTH11-LIKE INTEGRAL MEMBRANE PROTEIN (AFU_ORTHOLOGUE AFUA_5G11245)"/>
    <property type="match status" value="1"/>
</dbReference>
<feature type="domain" description="Rhodopsin" evidence="7">
    <location>
        <begin position="43"/>
        <end position="138"/>
    </location>
</feature>
<name>A0ABR4E5Y0_9PEZI</name>
<keyword evidence="3 6" id="KW-1133">Transmembrane helix</keyword>
<feature type="transmembrane region" description="Helical" evidence="6">
    <location>
        <begin position="113"/>
        <end position="133"/>
    </location>
</feature>
<comment type="similarity">
    <text evidence="5">Belongs to the SAT4 family.</text>
</comment>
<evidence type="ECO:0000313" key="8">
    <source>
        <dbReference type="EMBL" id="KAL2277766.1"/>
    </source>
</evidence>
<dbReference type="Pfam" id="PF20684">
    <property type="entry name" value="Fung_rhodopsin"/>
    <property type="match status" value="1"/>
</dbReference>
<gene>
    <name evidence="8" type="ORF">FJTKL_15203</name>
</gene>
<evidence type="ECO:0000256" key="2">
    <source>
        <dbReference type="ARBA" id="ARBA00022692"/>
    </source>
</evidence>
<keyword evidence="9" id="KW-1185">Reference proteome</keyword>
<reference evidence="8 9" key="1">
    <citation type="submission" date="2024-03" db="EMBL/GenBank/DDBJ databases">
        <title>A high-quality draft genome sequence of Diaporthe vaccinii, a causative agent of upright dieback and viscid rot disease in cranberry plants.</title>
        <authorList>
            <person name="Sarrasin M."/>
            <person name="Lang B.F."/>
            <person name="Burger G."/>
        </authorList>
    </citation>
    <scope>NUCLEOTIDE SEQUENCE [LARGE SCALE GENOMIC DNA]</scope>
    <source>
        <strain evidence="8 9">IS7</strain>
    </source>
</reference>
<evidence type="ECO:0000256" key="3">
    <source>
        <dbReference type="ARBA" id="ARBA00022989"/>
    </source>
</evidence>
<evidence type="ECO:0000256" key="1">
    <source>
        <dbReference type="ARBA" id="ARBA00004141"/>
    </source>
</evidence>
<sequence>MPLQVFVASASTSFGLMTRYGGGRHVIFITSKKGLQIYGILQLTTTVCNIITDFIILFLPIRQVQRLHASKEKKRWIYFSSAMSGSACVVSVIRLVFALQVGSLDGSWDAVPAAWASEAEICAGFLVVSIPTYRPIYRKAVYGSDDALDVRTGKCYQLELGSYESNNHASQGASFGTAFTLTCAVGRQCH</sequence>
<accession>A0ABR4E5Y0</accession>
<dbReference type="Proteomes" id="UP001600888">
    <property type="component" value="Unassembled WGS sequence"/>
</dbReference>
<evidence type="ECO:0000313" key="9">
    <source>
        <dbReference type="Proteomes" id="UP001600888"/>
    </source>
</evidence>
<dbReference type="EMBL" id="JBAWTH010000094">
    <property type="protein sequence ID" value="KAL2277766.1"/>
    <property type="molecule type" value="Genomic_DNA"/>
</dbReference>
<keyword evidence="4 6" id="KW-0472">Membrane</keyword>
<comment type="caution">
    <text evidence="8">The sequence shown here is derived from an EMBL/GenBank/DDBJ whole genome shotgun (WGS) entry which is preliminary data.</text>
</comment>
<evidence type="ECO:0000256" key="4">
    <source>
        <dbReference type="ARBA" id="ARBA00023136"/>
    </source>
</evidence>
<dbReference type="PANTHER" id="PTHR33048:SF8">
    <property type="entry name" value="INTEGRAL MEMBRANE PROTEIN-RELATED"/>
    <property type="match status" value="1"/>
</dbReference>
<feature type="transmembrane region" description="Helical" evidence="6">
    <location>
        <begin position="82"/>
        <end position="101"/>
    </location>
</feature>
<evidence type="ECO:0000256" key="5">
    <source>
        <dbReference type="ARBA" id="ARBA00038359"/>
    </source>
</evidence>
<evidence type="ECO:0000259" key="7">
    <source>
        <dbReference type="Pfam" id="PF20684"/>
    </source>
</evidence>
<dbReference type="InterPro" id="IPR049326">
    <property type="entry name" value="Rhodopsin_dom_fungi"/>
</dbReference>
<protein>
    <recommendedName>
        <fullName evidence="7">Rhodopsin domain-containing protein</fullName>
    </recommendedName>
</protein>